<comment type="caution">
    <text evidence="2">The sequence shown here is derived from an EMBL/GenBank/DDBJ whole genome shotgun (WGS) entry which is preliminary data.</text>
</comment>
<feature type="region of interest" description="Disordered" evidence="1">
    <location>
        <begin position="18"/>
        <end position="71"/>
    </location>
</feature>
<name>A0AAE0FHX9_9CHLO</name>
<feature type="compositionally biased region" description="Low complexity" evidence="1">
    <location>
        <begin position="49"/>
        <end position="58"/>
    </location>
</feature>
<protein>
    <submittedName>
        <fullName evidence="2">Uncharacterized protein</fullName>
    </submittedName>
</protein>
<gene>
    <name evidence="2" type="ORF">CYMTET_31412</name>
</gene>
<dbReference type="EMBL" id="LGRX02018625">
    <property type="protein sequence ID" value="KAK3259596.1"/>
    <property type="molecule type" value="Genomic_DNA"/>
</dbReference>
<organism evidence="2 3">
    <name type="scientific">Cymbomonas tetramitiformis</name>
    <dbReference type="NCBI Taxonomy" id="36881"/>
    <lineage>
        <taxon>Eukaryota</taxon>
        <taxon>Viridiplantae</taxon>
        <taxon>Chlorophyta</taxon>
        <taxon>Pyramimonadophyceae</taxon>
        <taxon>Pyramimonadales</taxon>
        <taxon>Pyramimonadaceae</taxon>
        <taxon>Cymbomonas</taxon>
    </lineage>
</organism>
<feature type="compositionally biased region" description="Acidic residues" evidence="1">
    <location>
        <begin position="59"/>
        <end position="69"/>
    </location>
</feature>
<accession>A0AAE0FHX9</accession>
<keyword evidence="3" id="KW-1185">Reference proteome</keyword>
<evidence type="ECO:0000313" key="2">
    <source>
        <dbReference type="EMBL" id="KAK3259596.1"/>
    </source>
</evidence>
<reference evidence="2 3" key="1">
    <citation type="journal article" date="2015" name="Genome Biol. Evol.">
        <title>Comparative Genomics of a Bacterivorous Green Alga Reveals Evolutionary Causalities and Consequences of Phago-Mixotrophic Mode of Nutrition.</title>
        <authorList>
            <person name="Burns J.A."/>
            <person name="Paasch A."/>
            <person name="Narechania A."/>
            <person name="Kim E."/>
        </authorList>
    </citation>
    <scope>NUCLEOTIDE SEQUENCE [LARGE SCALE GENOMIC DNA]</scope>
    <source>
        <strain evidence="2 3">PLY_AMNH</strain>
    </source>
</reference>
<dbReference type="Proteomes" id="UP001190700">
    <property type="component" value="Unassembled WGS sequence"/>
</dbReference>
<proteinExistence type="predicted"/>
<dbReference type="AlphaFoldDB" id="A0AAE0FHX9"/>
<sequence length="93" mass="10072">MVRVRDRIEHLRKMVRVSREAAAAKPAPWPDDPAPEDSITSDGTEASMATLVSDTSSSDSDDLDADEAAQEQVCAVRQVQLLQEGEARDTSST</sequence>
<evidence type="ECO:0000256" key="1">
    <source>
        <dbReference type="SAM" id="MobiDB-lite"/>
    </source>
</evidence>
<evidence type="ECO:0000313" key="3">
    <source>
        <dbReference type="Proteomes" id="UP001190700"/>
    </source>
</evidence>